<protein>
    <recommendedName>
        <fullName evidence="10">Fe2OG dioxygenase domain-containing protein</fullName>
    </recommendedName>
</protein>
<dbReference type="InterPro" id="IPR006620">
    <property type="entry name" value="Pro_4_hyd_alph"/>
</dbReference>
<evidence type="ECO:0000256" key="5">
    <source>
        <dbReference type="ARBA" id="ARBA00022968"/>
    </source>
</evidence>
<proteinExistence type="predicted"/>
<dbReference type="SMART" id="SM00702">
    <property type="entry name" value="P4Hc"/>
    <property type="match status" value="1"/>
</dbReference>
<evidence type="ECO:0000256" key="9">
    <source>
        <dbReference type="SAM" id="Phobius"/>
    </source>
</evidence>
<dbReference type="GO" id="GO:0004656">
    <property type="term" value="F:procollagen-proline 4-dioxygenase activity"/>
    <property type="evidence" value="ECO:0007669"/>
    <property type="project" value="UniProtKB-EC"/>
</dbReference>
<evidence type="ECO:0000313" key="12">
    <source>
        <dbReference type="Proteomes" id="UP000734854"/>
    </source>
</evidence>
<sequence length="282" mass="31651">MAQSVCVILFLTFITVGMILGTFLQLLQFWNLEKLSGPSPWVSNKQSAFLHLGLVKPEILSWSPRIILFRNFLTMEECDYLKTIAEPHLQVSQVHDTKTGKRVTTDGRTSYGTFLTPGQTKFSMIQAVEKRIATFTQVPQENAELLYVIRYQPTEYYLIHHDYLPENTMGKGGQRVATMLMYLSNVVEGGETYFPLAGSGNCSCGGVAVHGLCVKPNKGDALLLWNMDLNGKVDPMSLHSGCPVLKGEKWTATSWMRQGSARGFWNTKKWTSEAFKRSHTAN</sequence>
<dbReference type="OrthoDB" id="420380at2759"/>
<keyword evidence="5" id="KW-0735">Signal-anchor</keyword>
<dbReference type="PROSITE" id="PS51471">
    <property type="entry name" value="FE2OG_OXY"/>
    <property type="match status" value="1"/>
</dbReference>
<keyword evidence="12" id="KW-1185">Reference proteome</keyword>
<dbReference type="GO" id="GO:0031418">
    <property type="term" value="F:L-ascorbic acid binding"/>
    <property type="evidence" value="ECO:0007669"/>
    <property type="project" value="InterPro"/>
</dbReference>
<dbReference type="InterPro" id="IPR045054">
    <property type="entry name" value="P4HA-like"/>
</dbReference>
<evidence type="ECO:0000256" key="6">
    <source>
        <dbReference type="ARBA" id="ARBA00023002"/>
    </source>
</evidence>
<keyword evidence="4" id="KW-0223">Dioxygenase</keyword>
<dbReference type="PANTHER" id="PTHR10869">
    <property type="entry name" value="PROLYL 4-HYDROXYLASE ALPHA SUBUNIT"/>
    <property type="match status" value="1"/>
</dbReference>
<feature type="domain" description="Fe2OG dioxygenase" evidence="10">
    <location>
        <begin position="141"/>
        <end position="258"/>
    </location>
</feature>
<dbReference type="GO" id="GO:0005506">
    <property type="term" value="F:iron ion binding"/>
    <property type="evidence" value="ECO:0007669"/>
    <property type="project" value="InterPro"/>
</dbReference>
<evidence type="ECO:0000256" key="3">
    <source>
        <dbReference type="ARBA" id="ARBA00022723"/>
    </source>
</evidence>
<comment type="catalytic activity">
    <reaction evidence="8">
        <text>L-prolyl-[collagen] + 2-oxoglutarate + O2 = trans-4-hydroxy-L-prolyl-[collagen] + succinate + CO2</text>
        <dbReference type="Rhea" id="RHEA:18945"/>
        <dbReference type="Rhea" id="RHEA-COMP:11676"/>
        <dbReference type="Rhea" id="RHEA-COMP:11680"/>
        <dbReference type="ChEBI" id="CHEBI:15379"/>
        <dbReference type="ChEBI" id="CHEBI:16526"/>
        <dbReference type="ChEBI" id="CHEBI:16810"/>
        <dbReference type="ChEBI" id="CHEBI:30031"/>
        <dbReference type="ChEBI" id="CHEBI:50342"/>
        <dbReference type="ChEBI" id="CHEBI:61965"/>
        <dbReference type="EC" id="1.14.11.2"/>
    </reaction>
</comment>
<keyword evidence="6" id="KW-0560">Oxidoreductase</keyword>
<keyword evidence="7" id="KW-0408">Iron</keyword>
<reference evidence="11 12" key="1">
    <citation type="submission" date="2020-08" db="EMBL/GenBank/DDBJ databases">
        <title>Plant Genome Project.</title>
        <authorList>
            <person name="Zhang R.-G."/>
        </authorList>
    </citation>
    <scope>NUCLEOTIDE SEQUENCE [LARGE SCALE GENOMIC DNA]</scope>
    <source>
        <tissue evidence="11">Rhizome</tissue>
    </source>
</reference>
<evidence type="ECO:0000256" key="2">
    <source>
        <dbReference type="ARBA" id="ARBA00004648"/>
    </source>
</evidence>
<keyword evidence="9" id="KW-0812">Transmembrane</keyword>
<dbReference type="EMBL" id="JACMSC010000013">
    <property type="protein sequence ID" value="KAG6494060.1"/>
    <property type="molecule type" value="Genomic_DNA"/>
</dbReference>
<evidence type="ECO:0000259" key="10">
    <source>
        <dbReference type="PROSITE" id="PS51471"/>
    </source>
</evidence>
<dbReference type="PANTHER" id="PTHR10869:SF42">
    <property type="entry name" value="PROLYL 4-HYDROXYLASE 1"/>
    <property type="match status" value="1"/>
</dbReference>
<evidence type="ECO:0000313" key="11">
    <source>
        <dbReference type="EMBL" id="KAG6494060.1"/>
    </source>
</evidence>
<name>A0A8J5KUU5_ZINOF</name>
<evidence type="ECO:0000256" key="4">
    <source>
        <dbReference type="ARBA" id="ARBA00022964"/>
    </source>
</evidence>
<evidence type="ECO:0000256" key="1">
    <source>
        <dbReference type="ARBA" id="ARBA00001961"/>
    </source>
</evidence>
<keyword evidence="9" id="KW-1133">Transmembrane helix</keyword>
<evidence type="ECO:0000256" key="8">
    <source>
        <dbReference type="ARBA" id="ARBA00049169"/>
    </source>
</evidence>
<dbReference type="AlphaFoldDB" id="A0A8J5KUU5"/>
<comment type="subcellular location">
    <subcellularLocation>
        <location evidence="2">Endoplasmic reticulum membrane</location>
        <topology evidence="2">Single-pass type II membrane protein</topology>
    </subcellularLocation>
</comment>
<dbReference type="InterPro" id="IPR005123">
    <property type="entry name" value="Oxoglu/Fe-dep_dioxygenase_dom"/>
</dbReference>
<evidence type="ECO:0000256" key="7">
    <source>
        <dbReference type="ARBA" id="ARBA00023004"/>
    </source>
</evidence>
<comment type="caution">
    <text evidence="11">The sequence shown here is derived from an EMBL/GenBank/DDBJ whole genome shotgun (WGS) entry which is preliminary data.</text>
</comment>
<keyword evidence="9" id="KW-0472">Membrane</keyword>
<accession>A0A8J5KUU5</accession>
<feature type="transmembrane region" description="Helical" evidence="9">
    <location>
        <begin position="7"/>
        <end position="30"/>
    </location>
</feature>
<dbReference type="GO" id="GO:0005789">
    <property type="term" value="C:endoplasmic reticulum membrane"/>
    <property type="evidence" value="ECO:0007669"/>
    <property type="project" value="UniProtKB-SubCell"/>
</dbReference>
<gene>
    <name evidence="11" type="ORF">ZIOFF_049078</name>
</gene>
<comment type="cofactor">
    <cofactor evidence="1">
        <name>L-ascorbate</name>
        <dbReference type="ChEBI" id="CHEBI:38290"/>
    </cofactor>
</comment>
<dbReference type="Proteomes" id="UP000734854">
    <property type="component" value="Unassembled WGS sequence"/>
</dbReference>
<dbReference type="InterPro" id="IPR044862">
    <property type="entry name" value="Pro_4_hyd_alph_FE2OG_OXY"/>
</dbReference>
<keyword evidence="3" id="KW-0479">Metal-binding</keyword>
<organism evidence="11 12">
    <name type="scientific">Zingiber officinale</name>
    <name type="common">Ginger</name>
    <name type="synonym">Amomum zingiber</name>
    <dbReference type="NCBI Taxonomy" id="94328"/>
    <lineage>
        <taxon>Eukaryota</taxon>
        <taxon>Viridiplantae</taxon>
        <taxon>Streptophyta</taxon>
        <taxon>Embryophyta</taxon>
        <taxon>Tracheophyta</taxon>
        <taxon>Spermatophyta</taxon>
        <taxon>Magnoliopsida</taxon>
        <taxon>Liliopsida</taxon>
        <taxon>Zingiberales</taxon>
        <taxon>Zingiberaceae</taxon>
        <taxon>Zingiber</taxon>
    </lineage>
</organism>
<dbReference type="Pfam" id="PF13640">
    <property type="entry name" value="2OG-FeII_Oxy_3"/>
    <property type="match status" value="1"/>
</dbReference>